<proteinExistence type="predicted"/>
<reference evidence="1 2" key="1">
    <citation type="submission" date="2024-04" db="EMBL/GenBank/DDBJ databases">
        <title>Genome assembly C_amara_ONT_v2.</title>
        <authorList>
            <person name="Yant L."/>
            <person name="Moore C."/>
            <person name="Slenker M."/>
        </authorList>
    </citation>
    <scope>NUCLEOTIDE SEQUENCE [LARGE SCALE GENOMIC DNA]</scope>
    <source>
        <tissue evidence="1">Leaf</tissue>
    </source>
</reference>
<dbReference type="Proteomes" id="UP001558713">
    <property type="component" value="Unassembled WGS sequence"/>
</dbReference>
<comment type="caution">
    <text evidence="1">The sequence shown here is derived from an EMBL/GenBank/DDBJ whole genome shotgun (WGS) entry which is preliminary data.</text>
</comment>
<protein>
    <submittedName>
        <fullName evidence="1">Uncharacterized protein</fullName>
    </submittedName>
</protein>
<evidence type="ECO:0000313" key="2">
    <source>
        <dbReference type="Proteomes" id="UP001558713"/>
    </source>
</evidence>
<name>A0ABD1C6C2_CARAN</name>
<accession>A0ABD1C6C2</accession>
<sequence length="145" mass="17252">MSNDEKLGGPPRAESSFWDFRYMAENCKLKEIRSIGNVFSWGGWRDKVWIQCRLDRSFGNDAWFRLFPQAQMEYMDLRASDHRLIMISFALEEEEKGRGRFYFDKRWNIKQGIDEVIKRGWNSDRTDNGAHCAMSFRTFSLEESN</sequence>
<keyword evidence="2" id="KW-1185">Reference proteome</keyword>
<organism evidence="1 2">
    <name type="scientific">Cardamine amara subsp. amara</name>
    <dbReference type="NCBI Taxonomy" id="228776"/>
    <lineage>
        <taxon>Eukaryota</taxon>
        <taxon>Viridiplantae</taxon>
        <taxon>Streptophyta</taxon>
        <taxon>Embryophyta</taxon>
        <taxon>Tracheophyta</taxon>
        <taxon>Spermatophyta</taxon>
        <taxon>Magnoliopsida</taxon>
        <taxon>eudicotyledons</taxon>
        <taxon>Gunneridae</taxon>
        <taxon>Pentapetalae</taxon>
        <taxon>rosids</taxon>
        <taxon>malvids</taxon>
        <taxon>Brassicales</taxon>
        <taxon>Brassicaceae</taxon>
        <taxon>Cardamineae</taxon>
        <taxon>Cardamine</taxon>
    </lineage>
</organism>
<dbReference type="AlphaFoldDB" id="A0ABD1C6C2"/>
<dbReference type="SUPFAM" id="SSF56219">
    <property type="entry name" value="DNase I-like"/>
    <property type="match status" value="1"/>
</dbReference>
<dbReference type="InterPro" id="IPR036691">
    <property type="entry name" value="Endo/exonu/phosph_ase_sf"/>
</dbReference>
<dbReference type="PANTHER" id="PTHR33710:SF62">
    <property type="entry name" value="DUF4283 DOMAIN PROTEIN"/>
    <property type="match status" value="1"/>
</dbReference>
<dbReference type="PANTHER" id="PTHR33710">
    <property type="entry name" value="BNAC02G09200D PROTEIN"/>
    <property type="match status" value="1"/>
</dbReference>
<gene>
    <name evidence="1" type="ORF">V5N11_002794</name>
</gene>
<dbReference type="EMBL" id="JBANAX010000042">
    <property type="protein sequence ID" value="KAL1225015.1"/>
    <property type="molecule type" value="Genomic_DNA"/>
</dbReference>
<evidence type="ECO:0000313" key="1">
    <source>
        <dbReference type="EMBL" id="KAL1225015.1"/>
    </source>
</evidence>